<name>A0A8S0SP29_OLEEU</name>
<feature type="compositionally biased region" description="Basic and acidic residues" evidence="1">
    <location>
        <begin position="16"/>
        <end position="30"/>
    </location>
</feature>
<protein>
    <submittedName>
        <fullName evidence="2">Uncharacterized protein</fullName>
    </submittedName>
</protein>
<sequence>MILLGGSNAQNCEIPTESRKSERLQLENDSSKSLHVDAKLNSAYINYQTDVITDVDECSGRMVEKMRFELVTKASNGALERRISSMRGSDVSTIENDINAESIPGHGVKEKPFVPLYDNVIKKSEVTYTVKESVGRRNICQNSSSDSMEVPESVSLTQLGRSLGSSVVVAKGEKYNFPYGQKNDDRELRVEPQVGSEFDSTEVAQEFYDACATLHYLLNPRMVKRMRRLLT</sequence>
<dbReference type="EMBL" id="CACTIH010005471">
    <property type="protein sequence ID" value="CAA2994323.1"/>
    <property type="molecule type" value="Genomic_DNA"/>
</dbReference>
<keyword evidence="3" id="KW-1185">Reference proteome</keyword>
<dbReference type="AlphaFoldDB" id="A0A8S0SP29"/>
<accession>A0A8S0SP29</accession>
<gene>
    <name evidence="2" type="ORF">OLEA9_A084659</name>
</gene>
<comment type="caution">
    <text evidence="2">The sequence shown here is derived from an EMBL/GenBank/DDBJ whole genome shotgun (WGS) entry which is preliminary data.</text>
</comment>
<evidence type="ECO:0000313" key="3">
    <source>
        <dbReference type="Proteomes" id="UP000594638"/>
    </source>
</evidence>
<dbReference type="Proteomes" id="UP000594638">
    <property type="component" value="Unassembled WGS sequence"/>
</dbReference>
<feature type="region of interest" description="Disordered" evidence="1">
    <location>
        <begin position="1"/>
        <end position="30"/>
    </location>
</feature>
<evidence type="ECO:0000313" key="2">
    <source>
        <dbReference type="EMBL" id="CAA2994323.1"/>
    </source>
</evidence>
<organism evidence="2 3">
    <name type="scientific">Olea europaea subsp. europaea</name>
    <dbReference type="NCBI Taxonomy" id="158383"/>
    <lineage>
        <taxon>Eukaryota</taxon>
        <taxon>Viridiplantae</taxon>
        <taxon>Streptophyta</taxon>
        <taxon>Embryophyta</taxon>
        <taxon>Tracheophyta</taxon>
        <taxon>Spermatophyta</taxon>
        <taxon>Magnoliopsida</taxon>
        <taxon>eudicotyledons</taxon>
        <taxon>Gunneridae</taxon>
        <taxon>Pentapetalae</taxon>
        <taxon>asterids</taxon>
        <taxon>lamiids</taxon>
        <taxon>Lamiales</taxon>
        <taxon>Oleaceae</taxon>
        <taxon>Oleeae</taxon>
        <taxon>Olea</taxon>
    </lineage>
</organism>
<reference evidence="2 3" key="1">
    <citation type="submission" date="2019-12" db="EMBL/GenBank/DDBJ databases">
        <authorList>
            <person name="Alioto T."/>
            <person name="Alioto T."/>
            <person name="Gomez Garrido J."/>
        </authorList>
    </citation>
    <scope>NUCLEOTIDE SEQUENCE [LARGE SCALE GENOMIC DNA]</scope>
</reference>
<dbReference type="Gramene" id="OE9A084659T1">
    <property type="protein sequence ID" value="OE9A084659C1"/>
    <property type="gene ID" value="OE9A084659"/>
</dbReference>
<evidence type="ECO:0000256" key="1">
    <source>
        <dbReference type="SAM" id="MobiDB-lite"/>
    </source>
</evidence>
<proteinExistence type="predicted"/>